<evidence type="ECO:0000313" key="3">
    <source>
        <dbReference type="Ensembl" id="ENSORLP00020022219.1"/>
    </source>
</evidence>
<name>A0A3P9LNA3_ORYLA</name>
<keyword evidence="2" id="KW-0812">Transmembrane</keyword>
<reference evidence="3" key="3">
    <citation type="submission" date="2025-08" db="UniProtKB">
        <authorList>
            <consortium name="Ensembl"/>
        </authorList>
    </citation>
    <scope>IDENTIFICATION</scope>
    <source>
        <strain evidence="3">HNI</strain>
    </source>
</reference>
<protein>
    <recommendedName>
        <fullName evidence="5">Glutamate-rich 1</fullName>
    </recommendedName>
</protein>
<dbReference type="AlphaFoldDB" id="A0A3P9LNA3"/>
<feature type="compositionally biased region" description="Basic residues" evidence="1">
    <location>
        <begin position="197"/>
        <end position="211"/>
    </location>
</feature>
<dbReference type="PANTHER" id="PTHR22444">
    <property type="entry name" value="GLUTAMATE-RICH PROTEIN 1"/>
    <property type="match status" value="1"/>
</dbReference>
<dbReference type="Ensembl" id="ENSORLT00020012594.1">
    <property type="protein sequence ID" value="ENSORLP00020022219.1"/>
    <property type="gene ID" value="ENSORLG00020002413.1"/>
</dbReference>
<organism evidence="3 4">
    <name type="scientific">Oryzias latipes</name>
    <name type="common">Japanese rice fish</name>
    <name type="synonym">Japanese killifish</name>
    <dbReference type="NCBI Taxonomy" id="8090"/>
    <lineage>
        <taxon>Eukaryota</taxon>
        <taxon>Metazoa</taxon>
        <taxon>Chordata</taxon>
        <taxon>Craniata</taxon>
        <taxon>Vertebrata</taxon>
        <taxon>Euteleostomi</taxon>
        <taxon>Actinopterygii</taxon>
        <taxon>Neopterygii</taxon>
        <taxon>Teleostei</taxon>
        <taxon>Neoteleostei</taxon>
        <taxon>Acanthomorphata</taxon>
        <taxon>Ovalentaria</taxon>
        <taxon>Atherinomorphae</taxon>
        <taxon>Beloniformes</taxon>
        <taxon>Adrianichthyidae</taxon>
        <taxon>Oryziinae</taxon>
        <taxon>Oryzias</taxon>
    </lineage>
</organism>
<dbReference type="Proteomes" id="UP000265180">
    <property type="component" value="Chromosome 22"/>
</dbReference>
<dbReference type="PANTHER" id="PTHR22444:SF1">
    <property type="entry name" value="GLUTAMATE-RICH PROTEIN 1"/>
    <property type="match status" value="1"/>
</dbReference>
<evidence type="ECO:0000313" key="4">
    <source>
        <dbReference type="Proteomes" id="UP000265180"/>
    </source>
</evidence>
<accession>A0A3P9LNA3</accession>
<proteinExistence type="predicted"/>
<evidence type="ECO:0008006" key="5">
    <source>
        <dbReference type="Google" id="ProtNLM"/>
    </source>
</evidence>
<reference evidence="3 4" key="2">
    <citation type="submission" date="2017-04" db="EMBL/GenBank/DDBJ databases">
        <title>CpG methylation of centromeres and impact of large insertions on vertebrate speciation.</title>
        <authorList>
            <person name="Ichikawa K."/>
            <person name="Yoshimura J."/>
            <person name="Morishita S."/>
        </authorList>
    </citation>
    <scope>NUCLEOTIDE SEQUENCE</scope>
    <source>
        <strain evidence="3 4">HNI</strain>
    </source>
</reference>
<dbReference type="InterPro" id="IPR026719">
    <property type="entry name" value="ERICH1"/>
</dbReference>
<sequence length="353" mass="39360">MPYKSVYLFIFEVRTAVGSLASFICEYVFSVCVCCFITPLLSVFQSKVLQKLYPAPPTLEKETSAPSTEALAKTTDIKRKTSSIDTVFENAGKKRNTVNPSRKMYTVLPPPPGHSIHSEEWASLPQLGLDSDIAAAGERRHSEESDESTEANQRKKRRRKRKRHAANPPGSGKEGAVPCGESSAGQVPAQRGECTSKNRKRKLKKKRHKEKLKSTGQMPRATALEFTFQQVEEEEEDNKRRTVDLLDFLRKTAEIYLSDSSQQREQLLHLSASVDELVDGIACGSKASSAVKQLFCLKTFAEQNKTQNLQNALKELSNDSILTAEETAAVTSLFQYWLTDILPMRAERTGPAT</sequence>
<feature type="region of interest" description="Disordered" evidence="1">
    <location>
        <begin position="89"/>
        <end position="118"/>
    </location>
</feature>
<feature type="transmembrane region" description="Helical" evidence="2">
    <location>
        <begin position="20"/>
        <end position="44"/>
    </location>
</feature>
<reference key="1">
    <citation type="journal article" date="2007" name="Nature">
        <title>The medaka draft genome and insights into vertebrate genome evolution.</title>
        <authorList>
            <person name="Kasahara M."/>
            <person name="Naruse K."/>
            <person name="Sasaki S."/>
            <person name="Nakatani Y."/>
            <person name="Qu W."/>
            <person name="Ahsan B."/>
            <person name="Yamada T."/>
            <person name="Nagayasu Y."/>
            <person name="Doi K."/>
            <person name="Kasai Y."/>
            <person name="Jindo T."/>
            <person name="Kobayashi D."/>
            <person name="Shimada A."/>
            <person name="Toyoda A."/>
            <person name="Kuroki Y."/>
            <person name="Fujiyama A."/>
            <person name="Sasaki T."/>
            <person name="Shimizu A."/>
            <person name="Asakawa S."/>
            <person name="Shimizu N."/>
            <person name="Hashimoto S."/>
            <person name="Yang J."/>
            <person name="Lee Y."/>
            <person name="Matsushima K."/>
            <person name="Sugano S."/>
            <person name="Sakaizumi M."/>
            <person name="Narita T."/>
            <person name="Ohishi K."/>
            <person name="Haga S."/>
            <person name="Ohta F."/>
            <person name="Nomoto H."/>
            <person name="Nogata K."/>
            <person name="Morishita T."/>
            <person name="Endo T."/>
            <person name="Shin-I T."/>
            <person name="Takeda H."/>
            <person name="Morishita S."/>
            <person name="Kohara Y."/>
        </authorList>
    </citation>
    <scope>NUCLEOTIDE SEQUENCE [LARGE SCALE GENOMIC DNA]</scope>
    <source>
        <strain>Hd-rR</strain>
    </source>
</reference>
<evidence type="ECO:0000256" key="1">
    <source>
        <dbReference type="SAM" id="MobiDB-lite"/>
    </source>
</evidence>
<keyword evidence="2" id="KW-1133">Transmembrane helix</keyword>
<feature type="compositionally biased region" description="Basic residues" evidence="1">
    <location>
        <begin position="154"/>
        <end position="165"/>
    </location>
</feature>
<keyword evidence="2" id="KW-0472">Membrane</keyword>
<evidence type="ECO:0000256" key="2">
    <source>
        <dbReference type="SAM" id="Phobius"/>
    </source>
</evidence>
<reference evidence="3" key="4">
    <citation type="submission" date="2025-09" db="UniProtKB">
        <authorList>
            <consortium name="Ensembl"/>
        </authorList>
    </citation>
    <scope>IDENTIFICATION</scope>
    <source>
        <strain evidence="3">HNI</strain>
    </source>
</reference>
<feature type="region of interest" description="Disordered" evidence="1">
    <location>
        <begin position="136"/>
        <end position="216"/>
    </location>
</feature>